<comment type="caution">
    <text evidence="2">The sequence shown here is derived from an EMBL/GenBank/DDBJ whole genome shotgun (WGS) entry which is preliminary data.</text>
</comment>
<evidence type="ECO:0000313" key="3">
    <source>
        <dbReference type="Proteomes" id="UP000292958"/>
    </source>
</evidence>
<keyword evidence="1" id="KW-0812">Transmembrane</keyword>
<proteinExistence type="predicted"/>
<name>A0A4Q7YQK8_9BACT</name>
<dbReference type="EMBL" id="SHKW01000001">
    <property type="protein sequence ID" value="RZU39079.1"/>
    <property type="molecule type" value="Genomic_DNA"/>
</dbReference>
<keyword evidence="3" id="KW-1185">Reference proteome</keyword>
<reference evidence="2 3" key="1">
    <citation type="submission" date="2019-02" db="EMBL/GenBank/DDBJ databases">
        <title>Genomic Encyclopedia of Archaeal and Bacterial Type Strains, Phase II (KMG-II): from individual species to whole genera.</title>
        <authorList>
            <person name="Goeker M."/>
        </authorList>
    </citation>
    <scope>NUCLEOTIDE SEQUENCE [LARGE SCALE GENOMIC DNA]</scope>
    <source>
        <strain evidence="2 3">DSM 18101</strain>
    </source>
</reference>
<evidence type="ECO:0000313" key="2">
    <source>
        <dbReference type="EMBL" id="RZU39079.1"/>
    </source>
</evidence>
<keyword evidence="1" id="KW-0472">Membrane</keyword>
<sequence>MLKTLRSYFWWTYERGSLHYDVMVTLILLFLFLGPRFIDFKDRPVETVALHSSEVLIKEAGNVGDASRFLYQIRADEIHHYIAGDDSDAAIRSAILRVIEPIAGEVTLEHYEPVRDAEGHIIAYNAWITR</sequence>
<accession>A0A4Q7YQK8</accession>
<protein>
    <submittedName>
        <fullName evidence="2">Uncharacterized protein</fullName>
    </submittedName>
</protein>
<organism evidence="2 3">
    <name type="scientific">Edaphobacter modestus</name>
    <dbReference type="NCBI Taxonomy" id="388466"/>
    <lineage>
        <taxon>Bacteria</taxon>
        <taxon>Pseudomonadati</taxon>
        <taxon>Acidobacteriota</taxon>
        <taxon>Terriglobia</taxon>
        <taxon>Terriglobales</taxon>
        <taxon>Acidobacteriaceae</taxon>
        <taxon>Edaphobacter</taxon>
    </lineage>
</organism>
<dbReference type="Proteomes" id="UP000292958">
    <property type="component" value="Unassembled WGS sequence"/>
</dbReference>
<feature type="transmembrane region" description="Helical" evidence="1">
    <location>
        <begin position="20"/>
        <end position="38"/>
    </location>
</feature>
<evidence type="ECO:0000256" key="1">
    <source>
        <dbReference type="SAM" id="Phobius"/>
    </source>
</evidence>
<dbReference type="AlphaFoldDB" id="A0A4Q7YQK8"/>
<dbReference type="RefSeq" id="WP_130417349.1">
    <property type="nucleotide sequence ID" value="NZ_SHKW01000001.1"/>
</dbReference>
<gene>
    <name evidence="2" type="ORF">BDD14_0407</name>
</gene>
<keyword evidence="1" id="KW-1133">Transmembrane helix</keyword>
<dbReference type="OrthoDB" id="119540at2"/>